<evidence type="ECO:0000313" key="3">
    <source>
        <dbReference type="Proteomes" id="UP000292781"/>
    </source>
</evidence>
<dbReference type="RefSeq" id="WP_131310078.1">
    <property type="nucleotide sequence ID" value="NZ_SJFN01000018.1"/>
</dbReference>
<feature type="region of interest" description="Disordered" evidence="1">
    <location>
        <begin position="217"/>
        <end position="245"/>
    </location>
</feature>
<dbReference type="AlphaFoldDB" id="A0A4Q9VMT2"/>
<name>A0A4Q9VMT2_9HYPH</name>
<feature type="non-terminal residue" evidence="2">
    <location>
        <position position="1083"/>
    </location>
</feature>
<dbReference type="EMBL" id="SJFN01000018">
    <property type="protein sequence ID" value="TBW36814.1"/>
    <property type="molecule type" value="Genomic_DNA"/>
</dbReference>
<dbReference type="OrthoDB" id="6756629at2"/>
<protein>
    <recommendedName>
        <fullName evidence="4">Tandem-95 repeat protein</fullName>
    </recommendedName>
</protein>
<evidence type="ECO:0008006" key="4">
    <source>
        <dbReference type="Google" id="ProtNLM"/>
    </source>
</evidence>
<gene>
    <name evidence="2" type="ORF">EYW49_13330</name>
</gene>
<evidence type="ECO:0000313" key="2">
    <source>
        <dbReference type="EMBL" id="TBW36814.1"/>
    </source>
</evidence>
<proteinExistence type="predicted"/>
<evidence type="ECO:0000256" key="1">
    <source>
        <dbReference type="SAM" id="MobiDB-lite"/>
    </source>
</evidence>
<dbReference type="Pfam" id="PF17963">
    <property type="entry name" value="Big_9"/>
    <property type="match status" value="1"/>
</dbReference>
<reference evidence="2 3" key="1">
    <citation type="submission" date="2019-02" db="EMBL/GenBank/DDBJ databases">
        <title>Siculibacillus lacustris gen. nov., sp. nov., a new rosette-forming bacterium isolated from a freshwater crater lake (Lake St. Ana, Romania).</title>
        <authorList>
            <person name="Felfoldi T."/>
            <person name="Marton Z."/>
            <person name="Szabo A."/>
            <person name="Mentes A."/>
            <person name="Boka K."/>
            <person name="Marialigeti K."/>
            <person name="Mathe I."/>
            <person name="Koncz M."/>
            <person name="Schumann P."/>
            <person name="Toth E."/>
        </authorList>
    </citation>
    <scope>NUCLEOTIDE SEQUENCE [LARGE SCALE GENOMIC DNA]</scope>
    <source>
        <strain evidence="2 3">SA-279</strain>
    </source>
</reference>
<sequence>MQKTITLSSSDNFVSAITLSNGNYLVETGNYSTPAGLTGTIYDSGGNVVSSGINLANQYNVVPVYTSGDTGYVTNDVSPEFTAATNAYASFSNVPDNLSLTRHSNTGAVTGASTQVDTYTASGHFLVASSYFDTMDSAAYFLAAGYDTGIIEVKAVYSSDYATQTITVKEFEMSTAPANTAPVFTGGSTSIAVTHDSGANGLAANLHVNDADTSQTETWTQSGAPSHGTLSFTGATASSGSTDITPGGTITYTPTAGYVGSDSFTVQVSDGTATATRSFTVTVQGPSVSGALPPQTVNDTVTSTTPFTSVAIFDNVTAGESVTVTLTVKGGTALGDLGNLTGWSTSTSGSDKLYTQTFISDFAAQAAVRAATWVPVAHRGTVGTTSAATELDVTVSHGAATATDTLNSVKVFYTNTAPSRTAGGSNSVTSINGAAVTIDPNLTFVDPDYDPTLATATGNWSGGSGAQLVAGISVNADTSHDTLSIAALGGITVSGSNVSYNSTVIGTVVSDGRPGSLLFVALNGNATSTAVSALAEAIQFSSSGTTSTAQRTVTITATDGSAANASVDDLVSVVIGPAVTAIKNAADTSTQTVYAGAVDFTVTFSQAVTGLDASDFALSKTGVTGGTIAGVTTADNLTWTVHVTGLSGTGTVRLDLVAGADYGTGGASPVTASSGGAALTGGAFTSGETYTIVNAPPSISAAGSAVTFVEKGVAAAFSGFGTLGDIDTATLSSATIGISAGAVTGDTLSFANTDGTAFGNIVASWNSTTHTLTLTSAGATATLAQFDAAIKAVTFSTASTDPGSGDRTVDFQVDDGQSANHASNVVSTTVHVTPVNDAPTLAATVGAKTFTEGGAAVALWSGVSGSTIEAGQTFGQIRLTVSGLSDGANEQLTLDGSAVTLTNGTAGTTTGGLGVGYAVSVTGSTATVTLTGALSGAQLTSLLQGATYRDSGNPTAGDRVVTLTSVKDSGGTANGGVDTTTTGLPAAETVTVARLNHAPTLTTTAETPTFVEKGGAVSLFSGTAIGLGTGDGGQTIRQLVLTVSSVSDGAAEQLTIDGTAVALVAGTTTTSGGATVVVTVAGS</sequence>
<accession>A0A4Q9VMT2</accession>
<dbReference type="Proteomes" id="UP000292781">
    <property type="component" value="Unassembled WGS sequence"/>
</dbReference>
<dbReference type="Gene3D" id="2.60.40.2810">
    <property type="match status" value="1"/>
</dbReference>
<comment type="caution">
    <text evidence="2">The sequence shown here is derived from an EMBL/GenBank/DDBJ whole genome shotgun (WGS) entry which is preliminary data.</text>
</comment>
<keyword evidence="3" id="KW-1185">Reference proteome</keyword>
<organism evidence="2 3">
    <name type="scientific">Siculibacillus lacustris</name>
    <dbReference type="NCBI Taxonomy" id="1549641"/>
    <lineage>
        <taxon>Bacteria</taxon>
        <taxon>Pseudomonadati</taxon>
        <taxon>Pseudomonadota</taxon>
        <taxon>Alphaproteobacteria</taxon>
        <taxon>Hyphomicrobiales</taxon>
        <taxon>Ancalomicrobiaceae</taxon>
        <taxon>Siculibacillus</taxon>
    </lineage>
</organism>
<feature type="compositionally biased region" description="Low complexity" evidence="1">
    <location>
        <begin position="228"/>
        <end position="245"/>
    </location>
</feature>